<reference evidence="2 3" key="1">
    <citation type="submission" date="2017-12" db="EMBL/GenBank/DDBJ databases">
        <authorList>
            <person name="Hurst M.R.H."/>
        </authorList>
    </citation>
    <scope>NUCLEOTIDE SEQUENCE [LARGE SCALE GENOMIC DNA]</scope>
    <source>
        <strain evidence="2 3">TH11417</strain>
    </source>
</reference>
<feature type="domain" description="N-acetyltransferase" evidence="1">
    <location>
        <begin position="18"/>
        <end position="154"/>
    </location>
</feature>
<dbReference type="Proteomes" id="UP000238956">
    <property type="component" value="Chromosome"/>
</dbReference>
<dbReference type="GeneID" id="98394314"/>
<protein>
    <submittedName>
        <fullName evidence="2">N-acetyltransferase</fullName>
    </submittedName>
</protein>
<proteinExistence type="predicted"/>
<reference evidence="2 3" key="2">
    <citation type="submission" date="2018-02" db="EMBL/GenBank/DDBJ databases">
        <title>Whole genome sequencing analysis of Streptococcus pluranimalium isolated from cattle infected mastitis in China.</title>
        <authorList>
            <person name="Zhang J.-R."/>
            <person name="Hu G.-Z."/>
        </authorList>
    </citation>
    <scope>NUCLEOTIDE SEQUENCE [LARGE SCALE GENOMIC DNA]</scope>
    <source>
        <strain evidence="2 3">TH11417</strain>
    </source>
</reference>
<dbReference type="InterPro" id="IPR016181">
    <property type="entry name" value="Acyl_CoA_acyltransferase"/>
</dbReference>
<keyword evidence="2" id="KW-0808">Transferase</keyword>
<dbReference type="PANTHER" id="PTHR43792">
    <property type="entry name" value="GNAT FAMILY, PUTATIVE (AFU_ORTHOLOGUE AFUA_3G00765)-RELATED-RELATED"/>
    <property type="match status" value="1"/>
</dbReference>
<evidence type="ECO:0000313" key="3">
    <source>
        <dbReference type="Proteomes" id="UP000238956"/>
    </source>
</evidence>
<dbReference type="OrthoDB" id="9798081at2"/>
<dbReference type="EMBL" id="CP025536">
    <property type="protein sequence ID" value="AUW97479.1"/>
    <property type="molecule type" value="Genomic_DNA"/>
</dbReference>
<keyword evidence="3" id="KW-1185">Reference proteome</keyword>
<dbReference type="SUPFAM" id="SSF55729">
    <property type="entry name" value="Acyl-CoA N-acyltransferases (Nat)"/>
    <property type="match status" value="1"/>
</dbReference>
<accession>A0A2L0D7A8</accession>
<dbReference type="PANTHER" id="PTHR43792:SF1">
    <property type="entry name" value="N-ACETYLTRANSFERASE DOMAIN-CONTAINING PROTEIN"/>
    <property type="match status" value="1"/>
</dbReference>
<dbReference type="GO" id="GO:0016747">
    <property type="term" value="F:acyltransferase activity, transferring groups other than amino-acyl groups"/>
    <property type="evidence" value="ECO:0007669"/>
    <property type="project" value="InterPro"/>
</dbReference>
<evidence type="ECO:0000313" key="2">
    <source>
        <dbReference type="EMBL" id="AUW97479.1"/>
    </source>
</evidence>
<gene>
    <name evidence="2" type="ORF">C0J00_10380</name>
</gene>
<sequence>MENVYQKLDKYRVLETERLVLRPVTMADAEEMYAYASDEENVRWTFAANQSLEETKNIIASIYLAHPLGRWGIELKETGQFIGTIDMHDLKEDVGRAEFGYTLDKHFWNQGYMTEAARVFATLFFEKLDMNCLIARHDKENPASGRVMQKIGMRFSHEEPYAKLDKKVPNRFITMMHYTLTKEDYFKEIDSVVN</sequence>
<dbReference type="KEGG" id="splr:C0J00_10380"/>
<dbReference type="InterPro" id="IPR051531">
    <property type="entry name" value="N-acetyltransferase"/>
</dbReference>
<dbReference type="Pfam" id="PF13302">
    <property type="entry name" value="Acetyltransf_3"/>
    <property type="match status" value="1"/>
</dbReference>
<dbReference type="InterPro" id="IPR000182">
    <property type="entry name" value="GNAT_dom"/>
</dbReference>
<evidence type="ECO:0000259" key="1">
    <source>
        <dbReference type="Pfam" id="PF13302"/>
    </source>
</evidence>
<dbReference type="RefSeq" id="WP_104968780.1">
    <property type="nucleotide sequence ID" value="NZ_CP025536.1"/>
</dbReference>
<dbReference type="AlphaFoldDB" id="A0A2L0D7A8"/>
<organism evidence="2 3">
    <name type="scientific">Streptococcus pluranimalium</name>
    <dbReference type="NCBI Taxonomy" id="82348"/>
    <lineage>
        <taxon>Bacteria</taxon>
        <taxon>Bacillati</taxon>
        <taxon>Bacillota</taxon>
        <taxon>Bacilli</taxon>
        <taxon>Lactobacillales</taxon>
        <taxon>Streptococcaceae</taxon>
        <taxon>Streptococcus</taxon>
    </lineage>
</organism>
<dbReference type="Gene3D" id="3.40.630.30">
    <property type="match status" value="1"/>
</dbReference>
<name>A0A2L0D7A8_9STRE</name>